<dbReference type="InterPro" id="IPR052157">
    <property type="entry name" value="BCAA_transport_permease"/>
</dbReference>
<sequence length="301" mass="31351">MNLDLLLLAAADGFSYAGLLFLVALGLTLIFGVQGILNVAHGSLYAFGGYTAVSLTLWLMAHTQASTPLLFAALIVAAIVAGTVLGGVLELLLRQVQGKDPVLQLLVTFGAFLIFEDVQKMLWGVSPMSAGELVGRLGTVDLFGVTYMAYQLLLVPGIALVLFLGVHYVLRFTRLGKQVVAVAHNREVATALGIDARKVGLLTFVGAAILGAFGGALAAPTTTLVPGIGADMIVLSFAVVATAGLGQITGAFIAALMIGLARSVAVYMAPEFDVAVPYLIMVAVLLIRPNGLFVVAQARRI</sequence>
<feature type="transmembrane region" description="Helical" evidence="9">
    <location>
        <begin position="69"/>
        <end position="93"/>
    </location>
</feature>
<keyword evidence="3" id="KW-1003">Cell membrane</keyword>
<feature type="transmembrane region" description="Helical" evidence="9">
    <location>
        <begin position="44"/>
        <end position="63"/>
    </location>
</feature>
<proteinExistence type="inferred from homology"/>
<feature type="transmembrane region" description="Helical" evidence="9">
    <location>
        <begin position="105"/>
        <end position="125"/>
    </location>
</feature>
<gene>
    <name evidence="10" type="ORF">DD235_10595</name>
</gene>
<evidence type="ECO:0000256" key="2">
    <source>
        <dbReference type="ARBA" id="ARBA00022448"/>
    </source>
</evidence>
<evidence type="ECO:0000256" key="9">
    <source>
        <dbReference type="SAM" id="Phobius"/>
    </source>
</evidence>
<feature type="transmembrane region" description="Helical" evidence="9">
    <location>
        <begin position="199"/>
        <end position="218"/>
    </location>
</feature>
<organism evidence="10 11">
    <name type="scientific">Corticimicrobacter populi</name>
    <dbReference type="NCBI Taxonomy" id="2175229"/>
    <lineage>
        <taxon>Bacteria</taxon>
        <taxon>Pseudomonadati</taxon>
        <taxon>Pseudomonadota</taxon>
        <taxon>Betaproteobacteria</taxon>
        <taxon>Burkholderiales</taxon>
        <taxon>Alcaligenaceae</taxon>
        <taxon>Corticimicrobacter</taxon>
    </lineage>
</organism>
<evidence type="ECO:0000256" key="4">
    <source>
        <dbReference type="ARBA" id="ARBA00022692"/>
    </source>
</evidence>
<evidence type="ECO:0000256" key="1">
    <source>
        <dbReference type="ARBA" id="ARBA00004651"/>
    </source>
</evidence>
<keyword evidence="5" id="KW-0029">Amino-acid transport</keyword>
<keyword evidence="2" id="KW-0813">Transport</keyword>
<dbReference type="GO" id="GO:0006865">
    <property type="term" value="P:amino acid transport"/>
    <property type="evidence" value="ECO:0007669"/>
    <property type="project" value="UniProtKB-KW"/>
</dbReference>
<comment type="similarity">
    <text evidence="8">Belongs to the binding-protein-dependent transport system permease family. LivHM subfamily.</text>
</comment>
<dbReference type="Pfam" id="PF02653">
    <property type="entry name" value="BPD_transp_2"/>
    <property type="match status" value="1"/>
</dbReference>
<evidence type="ECO:0000256" key="7">
    <source>
        <dbReference type="ARBA" id="ARBA00023136"/>
    </source>
</evidence>
<evidence type="ECO:0000256" key="3">
    <source>
        <dbReference type="ARBA" id="ARBA00022475"/>
    </source>
</evidence>
<accession>A0A2V1K085</accession>
<feature type="transmembrane region" description="Helical" evidence="9">
    <location>
        <begin position="14"/>
        <end position="37"/>
    </location>
</feature>
<dbReference type="PANTHER" id="PTHR11795">
    <property type="entry name" value="BRANCHED-CHAIN AMINO ACID TRANSPORT SYSTEM PERMEASE PROTEIN LIVH"/>
    <property type="match status" value="1"/>
</dbReference>
<evidence type="ECO:0000313" key="11">
    <source>
        <dbReference type="Proteomes" id="UP000245212"/>
    </source>
</evidence>
<dbReference type="PANTHER" id="PTHR11795:SF442">
    <property type="entry name" value="ABC TRANSPORTER ATP-BINDING PROTEIN"/>
    <property type="match status" value="1"/>
</dbReference>
<comment type="subcellular location">
    <subcellularLocation>
        <location evidence="1">Cell membrane</location>
        <topology evidence="1">Multi-pass membrane protein</topology>
    </subcellularLocation>
</comment>
<name>A0A2V1K085_9BURK</name>
<evidence type="ECO:0000256" key="5">
    <source>
        <dbReference type="ARBA" id="ARBA00022970"/>
    </source>
</evidence>
<dbReference type="GO" id="GO:0022857">
    <property type="term" value="F:transmembrane transporter activity"/>
    <property type="evidence" value="ECO:0007669"/>
    <property type="project" value="InterPro"/>
</dbReference>
<dbReference type="Proteomes" id="UP000245212">
    <property type="component" value="Unassembled WGS sequence"/>
</dbReference>
<dbReference type="InterPro" id="IPR001851">
    <property type="entry name" value="ABC_transp_permease"/>
</dbReference>
<reference evidence="11" key="1">
    <citation type="submission" date="2018-05" db="EMBL/GenBank/DDBJ databases">
        <authorList>
            <person name="Li Y."/>
        </authorList>
    </citation>
    <scope>NUCLEOTIDE SEQUENCE [LARGE SCALE GENOMIC DNA]</scope>
    <source>
        <strain evidence="11">3d-2-2</strain>
    </source>
</reference>
<feature type="transmembrane region" description="Helical" evidence="9">
    <location>
        <begin position="275"/>
        <end position="296"/>
    </location>
</feature>
<keyword evidence="7 9" id="KW-0472">Membrane</keyword>
<dbReference type="CDD" id="cd06582">
    <property type="entry name" value="TM_PBP1_LivH_like"/>
    <property type="match status" value="1"/>
</dbReference>
<dbReference type="GO" id="GO:0005886">
    <property type="term" value="C:plasma membrane"/>
    <property type="evidence" value="ECO:0007669"/>
    <property type="project" value="UniProtKB-SubCell"/>
</dbReference>
<dbReference type="AlphaFoldDB" id="A0A2V1K085"/>
<evidence type="ECO:0000256" key="6">
    <source>
        <dbReference type="ARBA" id="ARBA00022989"/>
    </source>
</evidence>
<evidence type="ECO:0000313" key="10">
    <source>
        <dbReference type="EMBL" id="PWF22530.1"/>
    </source>
</evidence>
<dbReference type="RefSeq" id="WP_109062054.1">
    <property type="nucleotide sequence ID" value="NZ_QETA01000004.1"/>
</dbReference>
<feature type="transmembrane region" description="Helical" evidence="9">
    <location>
        <begin position="145"/>
        <end position="170"/>
    </location>
</feature>
<protein>
    <submittedName>
        <fullName evidence="10">Branched-chain amino acid ABC transporter permease</fullName>
    </submittedName>
</protein>
<comment type="caution">
    <text evidence="10">The sequence shown here is derived from an EMBL/GenBank/DDBJ whole genome shotgun (WGS) entry which is preliminary data.</text>
</comment>
<keyword evidence="11" id="KW-1185">Reference proteome</keyword>
<keyword evidence="6 9" id="KW-1133">Transmembrane helix</keyword>
<evidence type="ECO:0000256" key="8">
    <source>
        <dbReference type="ARBA" id="ARBA00037998"/>
    </source>
</evidence>
<dbReference type="EMBL" id="QETA01000004">
    <property type="protein sequence ID" value="PWF22530.1"/>
    <property type="molecule type" value="Genomic_DNA"/>
</dbReference>
<keyword evidence="4 9" id="KW-0812">Transmembrane</keyword>